<protein>
    <submittedName>
        <fullName evidence="1">Uncharacterized protein</fullName>
    </submittedName>
</protein>
<dbReference type="EMBL" id="MHLL01000030">
    <property type="protein sequence ID" value="OGZ08695.1"/>
    <property type="molecule type" value="Genomic_DNA"/>
</dbReference>
<evidence type="ECO:0000313" key="1">
    <source>
        <dbReference type="EMBL" id="OGZ08695.1"/>
    </source>
</evidence>
<dbReference type="STRING" id="1798661.A3D65_01295"/>
<evidence type="ECO:0000313" key="2">
    <source>
        <dbReference type="Proteomes" id="UP000177996"/>
    </source>
</evidence>
<sequence length="122" mass="14034">MGSLSDKVRAYHRRKLDEEHAEYLRDRKKEGEYVQKMANSFFSFCITQIEDGAERGNSYVTVEAPTSHKHLVPRHYSVQLCREVAERLNGHYMHCAGEKNFSCSGEDHSAHRGGQPSIYASW</sequence>
<organism evidence="1 2">
    <name type="scientific">Candidatus Lloydbacteria bacterium RIFCSPHIGHO2_02_FULL_50_13</name>
    <dbReference type="NCBI Taxonomy" id="1798661"/>
    <lineage>
        <taxon>Bacteria</taxon>
        <taxon>Candidatus Lloydiibacteriota</taxon>
    </lineage>
</organism>
<gene>
    <name evidence="1" type="ORF">A3D65_01295</name>
</gene>
<dbReference type="Proteomes" id="UP000177996">
    <property type="component" value="Unassembled WGS sequence"/>
</dbReference>
<accession>A0A1G2D4Y5</accession>
<dbReference type="AlphaFoldDB" id="A0A1G2D4Y5"/>
<reference evidence="1 2" key="1">
    <citation type="journal article" date="2016" name="Nat. Commun.">
        <title>Thousands of microbial genomes shed light on interconnected biogeochemical processes in an aquifer system.</title>
        <authorList>
            <person name="Anantharaman K."/>
            <person name="Brown C.T."/>
            <person name="Hug L.A."/>
            <person name="Sharon I."/>
            <person name="Castelle C.J."/>
            <person name="Probst A.J."/>
            <person name="Thomas B.C."/>
            <person name="Singh A."/>
            <person name="Wilkins M.J."/>
            <person name="Karaoz U."/>
            <person name="Brodie E.L."/>
            <person name="Williams K.H."/>
            <person name="Hubbard S.S."/>
            <person name="Banfield J.F."/>
        </authorList>
    </citation>
    <scope>NUCLEOTIDE SEQUENCE [LARGE SCALE GENOMIC DNA]</scope>
</reference>
<proteinExistence type="predicted"/>
<name>A0A1G2D4Y5_9BACT</name>
<comment type="caution">
    <text evidence="1">The sequence shown here is derived from an EMBL/GenBank/DDBJ whole genome shotgun (WGS) entry which is preliminary data.</text>
</comment>